<dbReference type="Proteomes" id="UP001155240">
    <property type="component" value="Unassembled WGS sequence"/>
</dbReference>
<dbReference type="RefSeq" id="WP_251945173.1">
    <property type="nucleotide sequence ID" value="NZ_JAMRYM010000029.1"/>
</dbReference>
<gene>
    <name evidence="2" type="ORF">NB037_08705</name>
</gene>
<protein>
    <submittedName>
        <fullName evidence="2">VOC family protein</fullName>
    </submittedName>
</protein>
<evidence type="ECO:0000259" key="1">
    <source>
        <dbReference type="PROSITE" id="PS51819"/>
    </source>
</evidence>
<dbReference type="Pfam" id="PF00903">
    <property type="entry name" value="Glyoxalase"/>
    <property type="match status" value="1"/>
</dbReference>
<name>A0A9X2DWL1_9MICO</name>
<dbReference type="InterPro" id="IPR004360">
    <property type="entry name" value="Glyas_Fos-R_dOase_dom"/>
</dbReference>
<dbReference type="SUPFAM" id="SSF54593">
    <property type="entry name" value="Glyoxalase/Bleomycin resistance protein/Dihydroxybiphenyl dioxygenase"/>
    <property type="match status" value="1"/>
</dbReference>
<accession>A0A9X2DWL1</accession>
<evidence type="ECO:0000313" key="3">
    <source>
        <dbReference type="Proteomes" id="UP001155240"/>
    </source>
</evidence>
<dbReference type="AlphaFoldDB" id="A0A9X2DWL1"/>
<evidence type="ECO:0000313" key="2">
    <source>
        <dbReference type="EMBL" id="MCM6762495.1"/>
    </source>
</evidence>
<comment type="caution">
    <text evidence="2">The sequence shown here is derived from an EMBL/GenBank/DDBJ whole genome shotgun (WGS) entry which is preliminary data.</text>
</comment>
<proteinExistence type="predicted"/>
<dbReference type="InterPro" id="IPR037523">
    <property type="entry name" value="VOC_core"/>
</dbReference>
<keyword evidence="3" id="KW-1185">Reference proteome</keyword>
<dbReference type="PROSITE" id="PS51819">
    <property type="entry name" value="VOC"/>
    <property type="match status" value="1"/>
</dbReference>
<dbReference type="InterPro" id="IPR029068">
    <property type="entry name" value="Glyas_Bleomycin-R_OHBP_Dase"/>
</dbReference>
<feature type="domain" description="VOC" evidence="1">
    <location>
        <begin position="4"/>
        <end position="125"/>
    </location>
</feature>
<reference evidence="2" key="1">
    <citation type="submission" date="2022-06" db="EMBL/GenBank/DDBJ databases">
        <title>Whole genome shotgun sequencing (WGS) of Rathayibacter sp. ZW T2_19, isolated from stored onions (Allium cepa).</title>
        <authorList>
            <person name="Stoll D.A."/>
            <person name="Huch M."/>
        </authorList>
    </citation>
    <scope>NUCLEOTIDE SEQUENCE</scope>
    <source>
        <strain evidence="2">ZW T2_19</strain>
    </source>
</reference>
<dbReference type="Gene3D" id="3.10.180.10">
    <property type="entry name" value="2,3-Dihydroxybiphenyl 1,2-Dioxygenase, domain 1"/>
    <property type="match status" value="1"/>
</dbReference>
<sequence length="129" mass="14406">MQWNLEVVPVSVEDVDRAKAFYADQVGFHLDLDVRISDEMRIVQLTPPGSHSSIQLKGGSHRLEGLQLVVDDIDVARAELAERGVDVSPVTHFEDGVRLEGRGGEWNSFVFFTDLDGNTWVIQERPSTS</sequence>
<organism evidence="2 3">
    <name type="scientific">Rathayibacter rubneri</name>
    <dbReference type="NCBI Taxonomy" id="2950106"/>
    <lineage>
        <taxon>Bacteria</taxon>
        <taxon>Bacillati</taxon>
        <taxon>Actinomycetota</taxon>
        <taxon>Actinomycetes</taxon>
        <taxon>Micrococcales</taxon>
        <taxon>Microbacteriaceae</taxon>
        <taxon>Rathayibacter</taxon>
    </lineage>
</organism>
<dbReference type="EMBL" id="JAMRYM010000029">
    <property type="protein sequence ID" value="MCM6762495.1"/>
    <property type="molecule type" value="Genomic_DNA"/>
</dbReference>